<dbReference type="OrthoDB" id="3595952at2"/>
<keyword evidence="3" id="KW-1185">Reference proteome</keyword>
<dbReference type="PROSITE" id="PS51257">
    <property type="entry name" value="PROKAR_LIPOPROTEIN"/>
    <property type="match status" value="1"/>
</dbReference>
<dbReference type="Gene3D" id="3.40.190.10">
    <property type="entry name" value="Periplasmic binding protein-like II"/>
    <property type="match status" value="2"/>
</dbReference>
<evidence type="ECO:0008006" key="4">
    <source>
        <dbReference type="Google" id="ProtNLM"/>
    </source>
</evidence>
<name>A0A1S1PEY4_9ACTN</name>
<feature type="signal peptide" evidence="1">
    <location>
        <begin position="1"/>
        <end position="20"/>
    </location>
</feature>
<sequence length="394" mass="42066">MRRTKLGVVALGATAALALAACSGDSTTGESSSGGERAPAAEAGGALDLAGVCPENVVIQTDWFAESEYGFLYELIGPDAKIDTSGKRISGSLVAQGKDTGVNVEVRFGGPAIGFEQVSSQLYLDPEIDLGLVSSDEAIQNSKGQPTTAVFAPFEVSPIMIMWDKAKNPNFHTLVDIGQTDTKVLYYETDTYMQYLLGAGILRASQVDGSYDGGPSRWVTEDGAVAQGGFATSEPYIYKNELDDGRSYDVDLQLINDTGYPVYGQALSIRTGDKETLAPCLKKLIPIVQQSQVDFVSDPAETNALIIKAVQADDVSVWNYSPGLAEFAVTTMKERGLVANGPNAAVGDMEEDRLTRMIEILEPIFTGQRKELKAGLAPGDLFTNEFIDTSIGLK</sequence>
<feature type="chain" id="PRO_5010334861" description="Nitrate ABC transporter substrate-binding protein" evidence="1">
    <location>
        <begin position="21"/>
        <end position="394"/>
    </location>
</feature>
<evidence type="ECO:0000256" key="1">
    <source>
        <dbReference type="SAM" id="SignalP"/>
    </source>
</evidence>
<dbReference type="AlphaFoldDB" id="A0A1S1PEY4"/>
<accession>A0A1S1PEY4</accession>
<dbReference type="Proteomes" id="UP000179769">
    <property type="component" value="Unassembled WGS sequence"/>
</dbReference>
<reference evidence="3" key="1">
    <citation type="submission" date="2016-07" db="EMBL/GenBank/DDBJ databases">
        <title>Frankia sp. NRRL B-16219 Genome sequencing.</title>
        <authorList>
            <person name="Ghodhbane-Gtari F."/>
            <person name="Swanson E."/>
            <person name="Gueddou A."/>
            <person name="Louati M."/>
            <person name="Nouioui I."/>
            <person name="Hezbri K."/>
            <person name="Abebe-Akele F."/>
            <person name="Simpson S."/>
            <person name="Morris K."/>
            <person name="Thomas K."/>
            <person name="Gtari M."/>
            <person name="Tisa L.S."/>
        </authorList>
    </citation>
    <scope>NUCLEOTIDE SEQUENCE [LARGE SCALE GENOMIC DNA]</scope>
    <source>
        <strain evidence="3">NRRL B-16219</strain>
    </source>
</reference>
<proteinExistence type="predicted"/>
<protein>
    <recommendedName>
        <fullName evidence="4">Nitrate ABC transporter substrate-binding protein</fullName>
    </recommendedName>
</protein>
<organism evidence="2 3">
    <name type="scientific">Parafrankia soli</name>
    <dbReference type="NCBI Taxonomy" id="2599596"/>
    <lineage>
        <taxon>Bacteria</taxon>
        <taxon>Bacillati</taxon>
        <taxon>Actinomycetota</taxon>
        <taxon>Actinomycetes</taxon>
        <taxon>Frankiales</taxon>
        <taxon>Frankiaceae</taxon>
        <taxon>Parafrankia</taxon>
    </lineage>
</organism>
<dbReference type="RefSeq" id="WP_071067058.1">
    <property type="nucleotide sequence ID" value="NZ_MAXA01000277.1"/>
</dbReference>
<evidence type="ECO:0000313" key="3">
    <source>
        <dbReference type="Proteomes" id="UP000179769"/>
    </source>
</evidence>
<comment type="caution">
    <text evidence="2">The sequence shown here is derived from an EMBL/GenBank/DDBJ whole genome shotgun (WGS) entry which is preliminary data.</text>
</comment>
<dbReference type="EMBL" id="MAXA01000277">
    <property type="protein sequence ID" value="OHV19709.1"/>
    <property type="molecule type" value="Genomic_DNA"/>
</dbReference>
<keyword evidence="1" id="KW-0732">Signal</keyword>
<gene>
    <name evidence="2" type="ORF">BBK14_29055</name>
</gene>
<evidence type="ECO:0000313" key="2">
    <source>
        <dbReference type="EMBL" id="OHV19709.1"/>
    </source>
</evidence>